<gene>
    <name evidence="3" type="ORF">FA13DRAFT_1703905</name>
</gene>
<feature type="transmembrane region" description="Helical" evidence="2">
    <location>
        <begin position="97"/>
        <end position="113"/>
    </location>
</feature>
<dbReference type="EMBL" id="QPFP01000001">
    <property type="protein sequence ID" value="TEB39667.1"/>
    <property type="molecule type" value="Genomic_DNA"/>
</dbReference>
<evidence type="ECO:0000256" key="2">
    <source>
        <dbReference type="SAM" id="Phobius"/>
    </source>
</evidence>
<keyword evidence="2" id="KW-0472">Membrane</keyword>
<dbReference type="AlphaFoldDB" id="A0A4Y7TZQ5"/>
<feature type="compositionally biased region" description="Low complexity" evidence="1">
    <location>
        <begin position="180"/>
        <end position="192"/>
    </location>
</feature>
<feature type="region of interest" description="Disordered" evidence="1">
    <location>
        <begin position="177"/>
        <end position="208"/>
    </location>
</feature>
<evidence type="ECO:0000313" key="4">
    <source>
        <dbReference type="Proteomes" id="UP000298030"/>
    </source>
</evidence>
<dbReference type="Proteomes" id="UP000298030">
    <property type="component" value="Unassembled WGS sequence"/>
</dbReference>
<keyword evidence="4" id="KW-1185">Reference proteome</keyword>
<reference evidence="3 4" key="1">
    <citation type="journal article" date="2019" name="Nat. Ecol. Evol.">
        <title>Megaphylogeny resolves global patterns of mushroom evolution.</title>
        <authorList>
            <person name="Varga T."/>
            <person name="Krizsan K."/>
            <person name="Foldi C."/>
            <person name="Dima B."/>
            <person name="Sanchez-Garcia M."/>
            <person name="Sanchez-Ramirez S."/>
            <person name="Szollosi G.J."/>
            <person name="Szarkandi J.G."/>
            <person name="Papp V."/>
            <person name="Albert L."/>
            <person name="Andreopoulos W."/>
            <person name="Angelini C."/>
            <person name="Antonin V."/>
            <person name="Barry K.W."/>
            <person name="Bougher N.L."/>
            <person name="Buchanan P."/>
            <person name="Buyck B."/>
            <person name="Bense V."/>
            <person name="Catcheside P."/>
            <person name="Chovatia M."/>
            <person name="Cooper J."/>
            <person name="Damon W."/>
            <person name="Desjardin D."/>
            <person name="Finy P."/>
            <person name="Geml J."/>
            <person name="Haridas S."/>
            <person name="Hughes K."/>
            <person name="Justo A."/>
            <person name="Karasinski D."/>
            <person name="Kautmanova I."/>
            <person name="Kiss B."/>
            <person name="Kocsube S."/>
            <person name="Kotiranta H."/>
            <person name="LaButti K.M."/>
            <person name="Lechner B.E."/>
            <person name="Liimatainen K."/>
            <person name="Lipzen A."/>
            <person name="Lukacs Z."/>
            <person name="Mihaltcheva S."/>
            <person name="Morgado L.N."/>
            <person name="Niskanen T."/>
            <person name="Noordeloos M.E."/>
            <person name="Ohm R.A."/>
            <person name="Ortiz-Santana B."/>
            <person name="Ovrebo C."/>
            <person name="Racz N."/>
            <person name="Riley R."/>
            <person name="Savchenko A."/>
            <person name="Shiryaev A."/>
            <person name="Soop K."/>
            <person name="Spirin V."/>
            <person name="Szebenyi C."/>
            <person name="Tomsovsky M."/>
            <person name="Tulloss R.E."/>
            <person name="Uehling J."/>
            <person name="Grigoriev I.V."/>
            <person name="Vagvolgyi C."/>
            <person name="Papp T."/>
            <person name="Martin F.M."/>
            <person name="Miettinen O."/>
            <person name="Hibbett D.S."/>
            <person name="Nagy L.G."/>
        </authorList>
    </citation>
    <scope>NUCLEOTIDE SEQUENCE [LARGE SCALE GENOMIC DNA]</scope>
    <source>
        <strain evidence="3 4">FP101781</strain>
    </source>
</reference>
<sequence length="224" mass="24398">MSCPVGSPLFPPGTAPLPSLQCHSTGRSKLALAVDSRSSPRRKKAPKTATYLQVVTTSSKFAQLKKACWALFFLVIVLFSILVTAWCLLSIGVRPAYLAFHLLLGTAFFALLSPKFDRRGVPGALPTSATCAHRRYSLIDHRLAPPSVKRLLTESTDDLEDAQRCSELALVRAVPSFNPSSSRSTVYVRSSSIPRSQTPSLYSSTDRQSTTLLPASDLLWPSPH</sequence>
<feature type="transmembrane region" description="Helical" evidence="2">
    <location>
        <begin position="68"/>
        <end position="91"/>
    </location>
</feature>
<protein>
    <submittedName>
        <fullName evidence="3">Uncharacterized protein</fullName>
    </submittedName>
</protein>
<proteinExistence type="predicted"/>
<keyword evidence="2" id="KW-1133">Transmembrane helix</keyword>
<comment type="caution">
    <text evidence="3">The sequence shown here is derived from an EMBL/GenBank/DDBJ whole genome shotgun (WGS) entry which is preliminary data.</text>
</comment>
<keyword evidence="2" id="KW-0812">Transmembrane</keyword>
<feature type="compositionally biased region" description="Polar residues" evidence="1">
    <location>
        <begin position="193"/>
        <end position="208"/>
    </location>
</feature>
<organism evidence="3 4">
    <name type="scientific">Coprinellus micaceus</name>
    <name type="common">Glistening ink-cap mushroom</name>
    <name type="synonym">Coprinus micaceus</name>
    <dbReference type="NCBI Taxonomy" id="71717"/>
    <lineage>
        <taxon>Eukaryota</taxon>
        <taxon>Fungi</taxon>
        <taxon>Dikarya</taxon>
        <taxon>Basidiomycota</taxon>
        <taxon>Agaricomycotina</taxon>
        <taxon>Agaricomycetes</taxon>
        <taxon>Agaricomycetidae</taxon>
        <taxon>Agaricales</taxon>
        <taxon>Agaricineae</taxon>
        <taxon>Psathyrellaceae</taxon>
        <taxon>Coprinellus</taxon>
    </lineage>
</organism>
<evidence type="ECO:0000313" key="3">
    <source>
        <dbReference type="EMBL" id="TEB39667.1"/>
    </source>
</evidence>
<accession>A0A4Y7TZQ5</accession>
<evidence type="ECO:0000256" key="1">
    <source>
        <dbReference type="SAM" id="MobiDB-lite"/>
    </source>
</evidence>
<name>A0A4Y7TZQ5_COPMI</name>